<evidence type="ECO:0000313" key="2">
    <source>
        <dbReference type="EMBL" id="KAF7812196.1"/>
    </source>
</evidence>
<dbReference type="Proteomes" id="UP000634136">
    <property type="component" value="Unassembled WGS sequence"/>
</dbReference>
<sequence>MIGASATRDDGRLAWSGALGGQSGGDVADGRIGVVSHQVYSVMWALQRGTDAVDRATGLSSRRDLTWSVRYRCTVLTSFDLSWFELFGVVFCLIHPLVHRLVCRLPFRSPDSILPSFFFFFFPDPLLHRPSFSPSVSHSSGHSVVDPFVRRIAAQSVDFYYRASHFYRSLFVIDLLGFSSFCSTCLNRRLVPCRQFVGHGLSFLDWSNAPTDNFCRSSVLFVFVVFRCSFGRFVTRSIGYRRPSTVLSAIPSLDPLVSFVLFAILSVIPSLNPLVSVVLYGILLAIPSLDPLVSVVLSLFFRPFCRSIRWFPLSFCRYFGLFAVYPVRSSFSSGSSFSSFWWRIRSSTIFIECHFSNLYCRVSPSSLLALSSTSLLSFGENGALIIAGAPFPVLEGSGFFIRGPSMGHVLSLEINFIVPVEVQPGLGPPSYDYVQRAQTFPAGADVSRCTLRPSILIMVETHLQNTDAHVQLARMLGYSTVISQWVHRGFCTYGGVWIFSRSRMVIRRLHFAFGLVQLYLERGF</sequence>
<evidence type="ECO:0000313" key="3">
    <source>
        <dbReference type="Proteomes" id="UP000634136"/>
    </source>
</evidence>
<accession>A0A834WAS2</accession>
<evidence type="ECO:0000256" key="1">
    <source>
        <dbReference type="SAM" id="Phobius"/>
    </source>
</evidence>
<keyword evidence="1" id="KW-1133">Transmembrane helix</keyword>
<name>A0A834WAS2_9FABA</name>
<comment type="caution">
    <text evidence="2">The sequence shown here is derived from an EMBL/GenBank/DDBJ whole genome shotgun (WGS) entry which is preliminary data.</text>
</comment>
<gene>
    <name evidence="2" type="ORF">G2W53_033172</name>
</gene>
<organism evidence="2 3">
    <name type="scientific">Senna tora</name>
    <dbReference type="NCBI Taxonomy" id="362788"/>
    <lineage>
        <taxon>Eukaryota</taxon>
        <taxon>Viridiplantae</taxon>
        <taxon>Streptophyta</taxon>
        <taxon>Embryophyta</taxon>
        <taxon>Tracheophyta</taxon>
        <taxon>Spermatophyta</taxon>
        <taxon>Magnoliopsida</taxon>
        <taxon>eudicotyledons</taxon>
        <taxon>Gunneridae</taxon>
        <taxon>Pentapetalae</taxon>
        <taxon>rosids</taxon>
        <taxon>fabids</taxon>
        <taxon>Fabales</taxon>
        <taxon>Fabaceae</taxon>
        <taxon>Caesalpinioideae</taxon>
        <taxon>Cassia clade</taxon>
        <taxon>Senna</taxon>
    </lineage>
</organism>
<keyword evidence="3" id="KW-1185">Reference proteome</keyword>
<feature type="transmembrane region" description="Helical" evidence="1">
    <location>
        <begin position="246"/>
        <end position="271"/>
    </location>
</feature>
<proteinExistence type="predicted"/>
<keyword evidence="1" id="KW-0812">Transmembrane</keyword>
<reference evidence="2" key="1">
    <citation type="submission" date="2020-09" db="EMBL/GenBank/DDBJ databases">
        <title>Genome-Enabled Discovery of Anthraquinone Biosynthesis in Senna tora.</title>
        <authorList>
            <person name="Kang S.-H."/>
            <person name="Pandey R.P."/>
            <person name="Lee C.-M."/>
            <person name="Sim J.-S."/>
            <person name="Jeong J.-T."/>
            <person name="Choi B.-S."/>
            <person name="Jung M."/>
            <person name="Ginzburg D."/>
            <person name="Zhao K."/>
            <person name="Won S.Y."/>
            <person name="Oh T.-J."/>
            <person name="Yu Y."/>
            <person name="Kim N.-H."/>
            <person name="Lee O.R."/>
            <person name="Lee T.-H."/>
            <person name="Bashyal P."/>
            <person name="Kim T.-S."/>
            <person name="Lee W.-H."/>
            <person name="Kawkins C."/>
            <person name="Kim C.-K."/>
            <person name="Kim J.S."/>
            <person name="Ahn B.O."/>
            <person name="Rhee S.Y."/>
            <person name="Sohng J.K."/>
        </authorList>
    </citation>
    <scope>NUCLEOTIDE SEQUENCE</scope>
    <source>
        <tissue evidence="2">Leaf</tissue>
    </source>
</reference>
<protein>
    <submittedName>
        <fullName evidence="2">Uncharacterized protein</fullName>
    </submittedName>
</protein>
<dbReference type="EMBL" id="JAAIUW010000010">
    <property type="protein sequence ID" value="KAF7812196.1"/>
    <property type="molecule type" value="Genomic_DNA"/>
</dbReference>
<dbReference type="AlphaFoldDB" id="A0A834WAS2"/>
<keyword evidence="1" id="KW-0472">Membrane</keyword>
<feature type="transmembrane region" description="Helical" evidence="1">
    <location>
        <begin position="277"/>
        <end position="301"/>
    </location>
</feature>